<organism evidence="1 2">
    <name type="scientific">Corynebacterium ulcerans</name>
    <dbReference type="NCBI Taxonomy" id="65058"/>
    <lineage>
        <taxon>Bacteria</taxon>
        <taxon>Bacillati</taxon>
        <taxon>Actinomycetota</taxon>
        <taxon>Actinomycetes</taxon>
        <taxon>Mycobacteriales</taxon>
        <taxon>Corynebacteriaceae</taxon>
        <taxon>Corynebacterium</taxon>
    </lineage>
</organism>
<accession>A0ABD0BEG9</accession>
<comment type="caution">
    <text evidence="1">The sequence shown here is derived from an EMBL/GenBank/DDBJ whole genome shotgun (WGS) entry which is preliminary data.</text>
</comment>
<name>A0ABD0BEG9_CORUL</name>
<dbReference type="Proteomes" id="UP001205910">
    <property type="component" value="Unassembled WGS sequence"/>
</dbReference>
<evidence type="ECO:0000313" key="1">
    <source>
        <dbReference type="EMBL" id="GJJ42189.1"/>
    </source>
</evidence>
<protein>
    <submittedName>
        <fullName evidence="1">Uncharacterized protein</fullName>
    </submittedName>
</protein>
<reference evidence="1 2" key="1">
    <citation type="submission" date="2021-11" db="EMBL/GenBank/DDBJ databases">
        <title>Whole genome sequences of diphtheriae toxin producing Corynebacterium ulcerans isolates from cats in Osaka, Japan.</title>
        <authorList>
            <person name="Umeda K."/>
            <person name="Hirai Y."/>
        </authorList>
    </citation>
    <scope>NUCLEOTIDE SEQUENCE [LARGE SCALE GENOMIC DNA]</scope>
    <source>
        <strain evidence="1 2">12109B-1</strain>
    </source>
</reference>
<dbReference type="RefSeq" id="WP_014835818.1">
    <property type="nucleotide sequence ID" value="NZ_AP019662.1"/>
</dbReference>
<evidence type="ECO:0000313" key="2">
    <source>
        <dbReference type="Proteomes" id="UP001205910"/>
    </source>
</evidence>
<dbReference type="EMBL" id="BQFK01000001">
    <property type="protein sequence ID" value="GJJ42189.1"/>
    <property type="molecule type" value="Genomic_DNA"/>
</dbReference>
<proteinExistence type="predicted"/>
<dbReference type="AlphaFoldDB" id="A0ABD0BEG9"/>
<sequence>MDILKTKMFQPLDSCIYYVNIPFDSFVEYLTRYIESCQRSPSDCLRESGIGTYSRWKELLISWQHQNVVIQETANAEWVAIVDPYIDTSMAYFPQNNSDEPYEIFIGSSPEMCDYILQENLLEKQELAQQFSIKACTVELEDPRFPSFGEARPTYLACSWGSSAILGEQSPENRYYSHNFRRSLWAASTLGSQGLTRFSVNSWPGEIEEGRKKNPNFMELDWSEWGPDPTFRPDPDRPVYEWFNHKVVDRWGKNLGLDVFNPDFYMGRQIVFKARDPRQMVPSNEDFRPFEERQKMMGFSPEHMQWLVDQGLY</sequence>
<gene>
    <name evidence="1" type="ORF">CULCOIPH005_03780</name>
</gene>